<proteinExistence type="predicted"/>
<dbReference type="EMBL" id="LLXI01000856">
    <property type="protein sequence ID" value="PKY50316.1"/>
    <property type="molecule type" value="Genomic_DNA"/>
</dbReference>
<organism evidence="1 3">
    <name type="scientific">Rhizophagus irregularis</name>
    <dbReference type="NCBI Taxonomy" id="588596"/>
    <lineage>
        <taxon>Eukaryota</taxon>
        <taxon>Fungi</taxon>
        <taxon>Fungi incertae sedis</taxon>
        <taxon>Mucoromycota</taxon>
        <taxon>Glomeromycotina</taxon>
        <taxon>Glomeromycetes</taxon>
        <taxon>Glomerales</taxon>
        <taxon>Glomeraceae</taxon>
        <taxon>Rhizophagus</taxon>
    </lineage>
</organism>
<accession>A0A2I1GUN3</accession>
<name>A0A2I1GUN3_9GLOM</name>
<evidence type="ECO:0000313" key="2">
    <source>
        <dbReference type="EMBL" id="PKY54384.1"/>
    </source>
</evidence>
<evidence type="ECO:0000313" key="3">
    <source>
        <dbReference type="Proteomes" id="UP000234323"/>
    </source>
</evidence>
<protein>
    <submittedName>
        <fullName evidence="1">Uncharacterized protein</fullName>
    </submittedName>
</protein>
<gene>
    <name evidence="1" type="ORF">RhiirA4_446303</name>
    <name evidence="2" type="ORF">RhiirA4_448005</name>
</gene>
<comment type="caution">
    <text evidence="1">The sequence shown here is derived from an EMBL/GenBank/DDBJ whole genome shotgun (WGS) entry which is preliminary data.</text>
</comment>
<keyword evidence="3" id="KW-1185">Reference proteome</keyword>
<reference evidence="1 3" key="1">
    <citation type="submission" date="2015-10" db="EMBL/GenBank/DDBJ databases">
        <title>Genome analyses suggest a sexual origin of heterokaryosis in a supposedly ancient asexual fungus.</title>
        <authorList>
            <person name="Ropars J."/>
            <person name="Sedzielewska K."/>
            <person name="Noel J."/>
            <person name="Charron P."/>
            <person name="Farinelli L."/>
            <person name="Marton T."/>
            <person name="Kruger M."/>
            <person name="Pelin A."/>
            <person name="Brachmann A."/>
            <person name="Corradi N."/>
        </authorList>
    </citation>
    <scope>NUCLEOTIDE SEQUENCE [LARGE SCALE GENOMIC DNA]</scope>
    <source>
        <strain evidence="1 3">A4</strain>
    </source>
</reference>
<dbReference type="Proteomes" id="UP000234323">
    <property type="component" value="Unassembled WGS sequence"/>
</dbReference>
<sequence length="158" mass="18346">MRRKIKSSNALQALEEHRINRMLIENIHDADVNEATASAGSTGFSIDLTKLGKQNYERKISYKNETDQIMAIYSPRFMKRKELKELNPTYTTRQLQEILRETSEINDFEFTEFYSIVEPTQLVITKRIEPIIKEDKGPSTTECLSNLSRDEIINLISD</sequence>
<dbReference type="EMBL" id="LLXI01001599">
    <property type="protein sequence ID" value="PKY54384.1"/>
    <property type="molecule type" value="Genomic_DNA"/>
</dbReference>
<dbReference type="AlphaFoldDB" id="A0A2I1GUN3"/>
<evidence type="ECO:0000313" key="1">
    <source>
        <dbReference type="EMBL" id="PKY50316.1"/>
    </source>
</evidence>